<gene>
    <name evidence="8" type="ORF">DEO72_LG1g343</name>
</gene>
<dbReference type="PANTHER" id="PTHR11474:SF76">
    <property type="entry name" value="SHKT DOMAIN-CONTAINING PROTEIN"/>
    <property type="match status" value="1"/>
</dbReference>
<keyword evidence="3" id="KW-0479">Metal-binding</keyword>
<feature type="compositionally biased region" description="Basic and acidic residues" evidence="6">
    <location>
        <begin position="131"/>
        <end position="145"/>
    </location>
</feature>
<dbReference type="Gene3D" id="1.10.1280.10">
    <property type="entry name" value="Di-copper center containing domain from catechol oxidase"/>
    <property type="match status" value="1"/>
</dbReference>
<dbReference type="InterPro" id="IPR002227">
    <property type="entry name" value="Tyrosinase_Cu-bd"/>
</dbReference>
<dbReference type="Pfam" id="PF00264">
    <property type="entry name" value="Tyrosinase"/>
    <property type="match status" value="1"/>
</dbReference>
<evidence type="ECO:0000256" key="6">
    <source>
        <dbReference type="SAM" id="MobiDB-lite"/>
    </source>
</evidence>
<keyword evidence="9" id="KW-1185">Reference proteome</keyword>
<evidence type="ECO:0000256" key="5">
    <source>
        <dbReference type="ARBA" id="ARBA00023008"/>
    </source>
</evidence>
<feature type="domain" description="Tyrosinase copper-binding" evidence="7">
    <location>
        <begin position="33"/>
        <end position="44"/>
    </location>
</feature>
<name>A0A4D6KHM7_VIGUN</name>
<dbReference type="EMBL" id="CP039345">
    <property type="protein sequence ID" value="QCD76722.1"/>
    <property type="molecule type" value="Genomic_DNA"/>
</dbReference>
<proteinExistence type="inferred from homology"/>
<dbReference type="PANTHER" id="PTHR11474">
    <property type="entry name" value="TYROSINASE FAMILY MEMBER"/>
    <property type="match status" value="1"/>
</dbReference>
<dbReference type="SUPFAM" id="SSF48056">
    <property type="entry name" value="Di-copper centre-containing domain"/>
    <property type="match status" value="1"/>
</dbReference>
<evidence type="ECO:0000256" key="2">
    <source>
        <dbReference type="ARBA" id="ARBA00009928"/>
    </source>
</evidence>
<dbReference type="PRINTS" id="PR00092">
    <property type="entry name" value="TYROSINASE"/>
</dbReference>
<comment type="cofactor">
    <cofactor evidence="1">
        <name>Cu(2+)</name>
        <dbReference type="ChEBI" id="CHEBI:29036"/>
    </cofactor>
</comment>
<feature type="region of interest" description="Disordered" evidence="6">
    <location>
        <begin position="121"/>
        <end position="145"/>
    </location>
</feature>
<comment type="similarity">
    <text evidence="2">Belongs to the tyrosinase family.</text>
</comment>
<keyword evidence="5" id="KW-0186">Copper</keyword>
<evidence type="ECO:0000256" key="3">
    <source>
        <dbReference type="ARBA" id="ARBA00022723"/>
    </source>
</evidence>
<evidence type="ECO:0000256" key="1">
    <source>
        <dbReference type="ARBA" id="ARBA00001973"/>
    </source>
</evidence>
<evidence type="ECO:0000256" key="4">
    <source>
        <dbReference type="ARBA" id="ARBA00023002"/>
    </source>
</evidence>
<evidence type="ECO:0000259" key="7">
    <source>
        <dbReference type="PROSITE" id="PS00498"/>
    </source>
</evidence>
<dbReference type="GO" id="GO:0004097">
    <property type="term" value="F:catechol oxidase activity"/>
    <property type="evidence" value="ECO:0007669"/>
    <property type="project" value="InterPro"/>
</dbReference>
<dbReference type="Pfam" id="PF12142">
    <property type="entry name" value="PPO1_DWL"/>
    <property type="match status" value="1"/>
</dbReference>
<dbReference type="InterPro" id="IPR008922">
    <property type="entry name" value="Di-copper_centre_dom_sf"/>
</dbReference>
<dbReference type="InterPro" id="IPR050316">
    <property type="entry name" value="Tyrosinase/Hemocyanin"/>
</dbReference>
<evidence type="ECO:0000313" key="8">
    <source>
        <dbReference type="EMBL" id="QCD76722.1"/>
    </source>
</evidence>
<organism evidence="8 9">
    <name type="scientific">Vigna unguiculata</name>
    <name type="common">Cowpea</name>
    <dbReference type="NCBI Taxonomy" id="3917"/>
    <lineage>
        <taxon>Eukaryota</taxon>
        <taxon>Viridiplantae</taxon>
        <taxon>Streptophyta</taxon>
        <taxon>Embryophyta</taxon>
        <taxon>Tracheophyta</taxon>
        <taxon>Spermatophyta</taxon>
        <taxon>Magnoliopsida</taxon>
        <taxon>eudicotyledons</taxon>
        <taxon>Gunneridae</taxon>
        <taxon>Pentapetalae</taxon>
        <taxon>rosids</taxon>
        <taxon>fabids</taxon>
        <taxon>Fabales</taxon>
        <taxon>Fabaceae</taxon>
        <taxon>Papilionoideae</taxon>
        <taxon>50 kb inversion clade</taxon>
        <taxon>NPAAA clade</taxon>
        <taxon>indigoferoid/millettioid clade</taxon>
        <taxon>Phaseoleae</taxon>
        <taxon>Vigna</taxon>
    </lineage>
</organism>
<keyword evidence="4" id="KW-0560">Oxidoreductase</keyword>
<reference evidence="8 9" key="1">
    <citation type="submission" date="2019-04" db="EMBL/GenBank/DDBJ databases">
        <title>An improved genome assembly and genetic linkage map for asparagus bean, Vigna unguiculata ssp. sesquipedialis.</title>
        <authorList>
            <person name="Xia Q."/>
            <person name="Zhang R."/>
            <person name="Dong Y."/>
        </authorList>
    </citation>
    <scope>NUCLEOTIDE SEQUENCE [LARGE SCALE GENOMIC DNA]</scope>
    <source>
        <tissue evidence="8">Leaf</tissue>
    </source>
</reference>
<dbReference type="InterPro" id="IPR022739">
    <property type="entry name" value="Polyphenol_oxidase_cen"/>
</dbReference>
<dbReference type="GO" id="GO:0046872">
    <property type="term" value="F:metal ion binding"/>
    <property type="evidence" value="ECO:0007669"/>
    <property type="project" value="UniProtKB-KW"/>
</dbReference>
<dbReference type="Proteomes" id="UP000501690">
    <property type="component" value="Linkage Group LG1"/>
</dbReference>
<accession>A0A4D6KHM7</accession>
<sequence>MENIPHGPVHVWIGDHTQPNLEHMGSLYFAASDPIFYSHHANVDKMWTIWKTVGGKRSDITNPDWFESGFILYDENKNLICVKVKDYLNTTKLGYVYQDIDVPWLGAKPIPRLQRAVCEHHGEETKEELEGEGKGKGGGASDRRD</sequence>
<evidence type="ECO:0000313" key="9">
    <source>
        <dbReference type="Proteomes" id="UP000501690"/>
    </source>
</evidence>
<protein>
    <submittedName>
        <fullName evidence="8">Polyphenol oxidase</fullName>
    </submittedName>
</protein>
<dbReference type="AlphaFoldDB" id="A0A4D6KHM7"/>
<dbReference type="PROSITE" id="PS00498">
    <property type="entry name" value="TYROSINASE_2"/>
    <property type="match status" value="1"/>
</dbReference>